<evidence type="ECO:0000256" key="3">
    <source>
        <dbReference type="ARBA" id="ARBA00023015"/>
    </source>
</evidence>
<keyword evidence="3" id="KW-0805">Transcription regulation</keyword>
<dbReference type="AlphaFoldDB" id="A0AAD4CK19"/>
<dbReference type="GO" id="GO:0006351">
    <property type="term" value="P:DNA-templated transcription"/>
    <property type="evidence" value="ECO:0007669"/>
    <property type="project" value="InterPro"/>
</dbReference>
<evidence type="ECO:0000256" key="6">
    <source>
        <dbReference type="ARBA" id="ARBA00023242"/>
    </source>
</evidence>
<proteinExistence type="predicted"/>
<dbReference type="InterPro" id="IPR007219">
    <property type="entry name" value="XnlR_reg_dom"/>
</dbReference>
<sequence>MDTSQPQNSGSGMRVDEESGTPTYTAKRLVGISIPEASGEELIYQPMLDSSRPHSSDTSGSQEPASAPANTIHRLSSRMGSLHMTERGHLKYFGATSNLHLLSTHHLPVYHPFRKSLPFDLSISLASTGMEVEVSEDLETHLLRCFFAWESPLIHIIQEGVFLAERAKCIFGAAFSENNTTTASSMLEYFTTRAKVLVEADLCLPTISTVQALVVLSSALAMFTMDSRGWVYSGMAVSLALELGLNLDISEFIARGQITTEEALVRHCVLCSVYVSDRFWGLYMGRSCALKHIDIPAQTYLAGFAPWMNYGNDGSHIVLQHPQQPWSQALVSLCDIAGYICEMYASIGGRFTHEPTDTAAIDTKLQAWRSGLNEQLQLDLGNTDHPHLPHVLQLHHSEQPPAFDGEFLPVFNRRNGDPRGSQTMLRSGERNRKAPSLPSPELFAATN</sequence>
<comment type="caution">
    <text evidence="9">The sequence shown here is derived from an EMBL/GenBank/DDBJ whole genome shotgun (WGS) entry which is preliminary data.</text>
</comment>
<keyword evidence="1" id="KW-0479">Metal-binding</keyword>
<feature type="domain" description="Xylanolytic transcriptional activator regulatory" evidence="8">
    <location>
        <begin position="229"/>
        <end position="306"/>
    </location>
</feature>
<dbReference type="Proteomes" id="UP001194746">
    <property type="component" value="Unassembled WGS sequence"/>
</dbReference>
<keyword evidence="2" id="KW-0862">Zinc</keyword>
<evidence type="ECO:0000256" key="1">
    <source>
        <dbReference type="ARBA" id="ARBA00022723"/>
    </source>
</evidence>
<evidence type="ECO:0000313" key="10">
    <source>
        <dbReference type="Proteomes" id="UP001194746"/>
    </source>
</evidence>
<accession>A0AAD4CK19</accession>
<dbReference type="CDD" id="cd12148">
    <property type="entry name" value="fungal_TF_MHR"/>
    <property type="match status" value="1"/>
</dbReference>
<feature type="region of interest" description="Disordered" evidence="7">
    <location>
        <begin position="413"/>
        <end position="447"/>
    </location>
</feature>
<feature type="region of interest" description="Disordered" evidence="7">
    <location>
        <begin position="1"/>
        <end position="27"/>
    </location>
</feature>
<protein>
    <recommendedName>
        <fullName evidence="8">Xylanolytic transcriptional activator regulatory domain-containing protein</fullName>
    </recommendedName>
</protein>
<dbReference type="GO" id="GO:0008270">
    <property type="term" value="F:zinc ion binding"/>
    <property type="evidence" value="ECO:0007669"/>
    <property type="project" value="InterPro"/>
</dbReference>
<keyword evidence="4" id="KW-0238">DNA-binding</keyword>
<dbReference type="SMART" id="SM00906">
    <property type="entry name" value="Fungal_trans"/>
    <property type="match status" value="1"/>
</dbReference>
<evidence type="ECO:0000313" key="9">
    <source>
        <dbReference type="EMBL" id="KAF9887193.1"/>
    </source>
</evidence>
<gene>
    <name evidence="9" type="ORF">FE257_010447</name>
</gene>
<keyword evidence="5" id="KW-0804">Transcription</keyword>
<reference evidence="9" key="2">
    <citation type="submission" date="2020-02" db="EMBL/GenBank/DDBJ databases">
        <authorList>
            <person name="Gilchrist C.L.M."/>
            <person name="Chooi Y.-H."/>
        </authorList>
    </citation>
    <scope>NUCLEOTIDE SEQUENCE</scope>
    <source>
        <strain evidence="9">MST-FP2251</strain>
    </source>
</reference>
<dbReference type="PANTHER" id="PTHR31313:SF77">
    <property type="entry name" value="ZN(II)2CYS6 TRANSCRIPTION FACTOR (EUROFUNG)"/>
    <property type="match status" value="1"/>
</dbReference>
<dbReference type="EMBL" id="VCAU01000065">
    <property type="protein sequence ID" value="KAF9887193.1"/>
    <property type="molecule type" value="Genomic_DNA"/>
</dbReference>
<organism evidence="9 10">
    <name type="scientific">Aspergillus nanangensis</name>
    <dbReference type="NCBI Taxonomy" id="2582783"/>
    <lineage>
        <taxon>Eukaryota</taxon>
        <taxon>Fungi</taxon>
        <taxon>Dikarya</taxon>
        <taxon>Ascomycota</taxon>
        <taxon>Pezizomycotina</taxon>
        <taxon>Eurotiomycetes</taxon>
        <taxon>Eurotiomycetidae</taxon>
        <taxon>Eurotiales</taxon>
        <taxon>Aspergillaceae</taxon>
        <taxon>Aspergillus</taxon>
        <taxon>Aspergillus subgen. Circumdati</taxon>
    </lineage>
</organism>
<reference evidence="9" key="1">
    <citation type="journal article" date="2019" name="Beilstein J. Org. Chem.">
        <title>Nanangenines: drimane sesquiterpenoids as the dominant metabolite cohort of a novel Australian fungus, Aspergillus nanangensis.</title>
        <authorList>
            <person name="Lacey H.J."/>
            <person name="Gilchrist C.L.M."/>
            <person name="Crombie A."/>
            <person name="Kalaitzis J.A."/>
            <person name="Vuong D."/>
            <person name="Rutledge P.J."/>
            <person name="Turner P."/>
            <person name="Pitt J.I."/>
            <person name="Lacey E."/>
            <person name="Chooi Y.H."/>
            <person name="Piggott A.M."/>
        </authorList>
    </citation>
    <scope>NUCLEOTIDE SEQUENCE</scope>
    <source>
        <strain evidence="9">MST-FP2251</strain>
    </source>
</reference>
<keyword evidence="6" id="KW-0539">Nucleus</keyword>
<dbReference type="InterPro" id="IPR051615">
    <property type="entry name" value="Transcr_Regulatory_Elem"/>
</dbReference>
<evidence type="ECO:0000256" key="7">
    <source>
        <dbReference type="SAM" id="MobiDB-lite"/>
    </source>
</evidence>
<dbReference type="PANTHER" id="PTHR31313">
    <property type="entry name" value="TY1 ENHANCER ACTIVATOR"/>
    <property type="match status" value="1"/>
</dbReference>
<evidence type="ECO:0000256" key="4">
    <source>
        <dbReference type="ARBA" id="ARBA00023125"/>
    </source>
</evidence>
<feature type="compositionally biased region" description="Polar residues" evidence="7">
    <location>
        <begin position="1"/>
        <end position="11"/>
    </location>
</feature>
<evidence type="ECO:0000256" key="2">
    <source>
        <dbReference type="ARBA" id="ARBA00022833"/>
    </source>
</evidence>
<evidence type="ECO:0000259" key="8">
    <source>
        <dbReference type="SMART" id="SM00906"/>
    </source>
</evidence>
<evidence type="ECO:0000256" key="5">
    <source>
        <dbReference type="ARBA" id="ARBA00023163"/>
    </source>
</evidence>
<feature type="region of interest" description="Disordered" evidence="7">
    <location>
        <begin position="41"/>
        <end position="69"/>
    </location>
</feature>
<dbReference type="GO" id="GO:0003677">
    <property type="term" value="F:DNA binding"/>
    <property type="evidence" value="ECO:0007669"/>
    <property type="project" value="UniProtKB-KW"/>
</dbReference>
<keyword evidence="10" id="KW-1185">Reference proteome</keyword>
<dbReference type="Pfam" id="PF04082">
    <property type="entry name" value="Fungal_trans"/>
    <property type="match status" value="1"/>
</dbReference>
<name>A0AAD4CK19_ASPNN</name>